<dbReference type="GO" id="GO:0005886">
    <property type="term" value="C:plasma membrane"/>
    <property type="evidence" value="ECO:0007669"/>
    <property type="project" value="UniProtKB-SubCell"/>
</dbReference>
<comment type="subcellular location">
    <subcellularLocation>
        <location evidence="10">Cell membrane</location>
        <topology evidence="10">Peripheral membrane protein</topology>
    </subcellularLocation>
    <subcellularLocation>
        <location evidence="2">Membrane</location>
        <topology evidence="2">Peripheral membrane protein</topology>
    </subcellularLocation>
</comment>
<evidence type="ECO:0000256" key="9">
    <source>
        <dbReference type="ARBA" id="ARBA00023310"/>
    </source>
</evidence>
<evidence type="ECO:0000256" key="6">
    <source>
        <dbReference type="ARBA" id="ARBA00023065"/>
    </source>
</evidence>
<keyword evidence="4 10" id="KW-0813">Transport</keyword>
<evidence type="ECO:0000256" key="8">
    <source>
        <dbReference type="ARBA" id="ARBA00023196"/>
    </source>
</evidence>
<keyword evidence="8 10" id="KW-0139">CF(1)</keyword>
<dbReference type="GO" id="GO:0005524">
    <property type="term" value="F:ATP binding"/>
    <property type="evidence" value="ECO:0007669"/>
    <property type="project" value="UniProtKB-UniRule"/>
</dbReference>
<evidence type="ECO:0000256" key="3">
    <source>
        <dbReference type="ARBA" id="ARBA00007681"/>
    </source>
</evidence>
<dbReference type="InterPro" id="IPR035968">
    <property type="entry name" value="ATP_synth_F1_ATPase_gsu"/>
</dbReference>
<dbReference type="CDD" id="cd12151">
    <property type="entry name" value="F1-ATPase_gamma"/>
    <property type="match status" value="1"/>
</dbReference>
<protein>
    <recommendedName>
        <fullName evidence="10">ATP synthase gamma chain</fullName>
    </recommendedName>
    <alternativeName>
        <fullName evidence="10">ATP synthase F1 sector gamma subunit</fullName>
    </alternativeName>
    <alternativeName>
        <fullName evidence="10">F-ATPase gamma subunit</fullName>
    </alternativeName>
</protein>
<dbReference type="EMBL" id="MGGM01000022">
    <property type="protein sequence ID" value="OGM28947.1"/>
    <property type="molecule type" value="Genomic_DNA"/>
</dbReference>
<sequence length="285" mass="31327">MAGNRELKRRIRSAGSISKITRAMEAVSGSKMLRAQERSHKGEQYQQLLVSMIEHIKQNSTSFATHPLLSAPNPDAPALTIAISSDRGLAGAFNTNLFRLLEENLSSHTLIITIGKKISHYARKTNWEMIATIDSLSDYPEYSDIRPASDVAIEEYLGGRASSISVAYQKHVNTIQSIPTIQQILPIPESEVVASAAETKKSTVFEPSAEVLLEELLSYSVAVSLYQVVLSSKAAEQSARMVAMKNASKNAKGLSKGLQRVYNREYQKRVTSEISDVITAKMALQ</sequence>
<name>A0A1F7YNT5_9BACT</name>
<keyword evidence="5 10" id="KW-0375">Hydrogen ion transport</keyword>
<evidence type="ECO:0000313" key="12">
    <source>
        <dbReference type="Proteomes" id="UP000177263"/>
    </source>
</evidence>
<evidence type="ECO:0000256" key="5">
    <source>
        <dbReference type="ARBA" id="ARBA00022781"/>
    </source>
</evidence>
<proteinExistence type="inferred from homology"/>
<dbReference type="PRINTS" id="PR00126">
    <property type="entry name" value="ATPASEGAMMA"/>
</dbReference>
<evidence type="ECO:0000256" key="4">
    <source>
        <dbReference type="ARBA" id="ARBA00022448"/>
    </source>
</evidence>
<dbReference type="GO" id="GO:0046933">
    <property type="term" value="F:proton-transporting ATP synthase activity, rotational mechanism"/>
    <property type="evidence" value="ECO:0007669"/>
    <property type="project" value="UniProtKB-UniRule"/>
</dbReference>
<dbReference type="SUPFAM" id="SSF52943">
    <property type="entry name" value="ATP synthase (F1-ATPase), gamma subunit"/>
    <property type="match status" value="1"/>
</dbReference>
<comment type="similarity">
    <text evidence="3 10">Belongs to the ATPase gamma chain family.</text>
</comment>
<accession>A0A1F7YNT5</accession>
<evidence type="ECO:0000256" key="1">
    <source>
        <dbReference type="ARBA" id="ARBA00003456"/>
    </source>
</evidence>
<organism evidence="11 12">
    <name type="scientific">Candidatus Woesebacteria bacterium RIFCSPHIGHO2_01_FULL_41_10</name>
    <dbReference type="NCBI Taxonomy" id="1802500"/>
    <lineage>
        <taxon>Bacteria</taxon>
        <taxon>Candidatus Woeseibacteriota</taxon>
    </lineage>
</organism>
<dbReference type="GO" id="GO:0042777">
    <property type="term" value="P:proton motive force-driven plasma membrane ATP synthesis"/>
    <property type="evidence" value="ECO:0007669"/>
    <property type="project" value="UniProtKB-UniRule"/>
</dbReference>
<keyword evidence="6 10" id="KW-0406">Ion transport</keyword>
<gene>
    <name evidence="10" type="primary">atpG</name>
    <name evidence="11" type="ORF">A2801_01120</name>
</gene>
<dbReference type="Proteomes" id="UP000177263">
    <property type="component" value="Unassembled WGS sequence"/>
</dbReference>
<evidence type="ECO:0000256" key="2">
    <source>
        <dbReference type="ARBA" id="ARBA00004170"/>
    </source>
</evidence>
<keyword evidence="10" id="KW-1003">Cell membrane</keyword>
<comment type="function">
    <text evidence="1 10">Produces ATP from ADP in the presence of a proton gradient across the membrane. The gamma chain is believed to be important in regulating ATPase activity and the flow of protons through the CF(0) complex.</text>
</comment>
<dbReference type="Gene3D" id="3.40.1380.10">
    <property type="match status" value="1"/>
</dbReference>
<evidence type="ECO:0000313" key="11">
    <source>
        <dbReference type="EMBL" id="OGM28947.1"/>
    </source>
</evidence>
<dbReference type="Pfam" id="PF00231">
    <property type="entry name" value="ATP-synt"/>
    <property type="match status" value="1"/>
</dbReference>
<dbReference type="GO" id="GO:0045259">
    <property type="term" value="C:proton-transporting ATP synthase complex"/>
    <property type="evidence" value="ECO:0007669"/>
    <property type="project" value="UniProtKB-KW"/>
</dbReference>
<comment type="subunit">
    <text evidence="10">F-type ATPases have 2 components, CF(1) - the catalytic core - and CF(0) - the membrane proton channel. CF(1) has five subunits: alpha(3), beta(3), gamma(1), delta(1), epsilon(1). CF(0) has three main subunits: a, b and c.</text>
</comment>
<reference evidence="11 12" key="1">
    <citation type="journal article" date="2016" name="Nat. Commun.">
        <title>Thousands of microbial genomes shed light on interconnected biogeochemical processes in an aquifer system.</title>
        <authorList>
            <person name="Anantharaman K."/>
            <person name="Brown C.T."/>
            <person name="Hug L.A."/>
            <person name="Sharon I."/>
            <person name="Castelle C.J."/>
            <person name="Probst A.J."/>
            <person name="Thomas B.C."/>
            <person name="Singh A."/>
            <person name="Wilkins M.J."/>
            <person name="Karaoz U."/>
            <person name="Brodie E.L."/>
            <person name="Williams K.H."/>
            <person name="Hubbard S.S."/>
            <person name="Banfield J.F."/>
        </authorList>
    </citation>
    <scope>NUCLEOTIDE SEQUENCE [LARGE SCALE GENOMIC DNA]</scope>
</reference>
<dbReference type="STRING" id="1802500.A2801_01120"/>
<dbReference type="InterPro" id="IPR000131">
    <property type="entry name" value="ATP_synth_F1_gsu"/>
</dbReference>
<dbReference type="PANTHER" id="PTHR11693">
    <property type="entry name" value="ATP SYNTHASE GAMMA CHAIN"/>
    <property type="match status" value="1"/>
</dbReference>
<evidence type="ECO:0000256" key="7">
    <source>
        <dbReference type="ARBA" id="ARBA00023136"/>
    </source>
</evidence>
<evidence type="ECO:0000256" key="10">
    <source>
        <dbReference type="HAMAP-Rule" id="MF_00815"/>
    </source>
</evidence>
<keyword evidence="9 10" id="KW-0066">ATP synthesis</keyword>
<dbReference type="PANTHER" id="PTHR11693:SF22">
    <property type="entry name" value="ATP SYNTHASE SUBUNIT GAMMA, MITOCHONDRIAL"/>
    <property type="match status" value="1"/>
</dbReference>
<comment type="caution">
    <text evidence="11">The sequence shown here is derived from an EMBL/GenBank/DDBJ whole genome shotgun (WGS) entry which is preliminary data.</text>
</comment>
<dbReference type="HAMAP" id="MF_00815">
    <property type="entry name" value="ATP_synth_gamma_bact"/>
    <property type="match status" value="1"/>
</dbReference>
<keyword evidence="7 10" id="KW-0472">Membrane</keyword>
<dbReference type="Gene3D" id="1.10.287.80">
    <property type="entry name" value="ATP synthase, gamma subunit, helix hairpin domain"/>
    <property type="match status" value="1"/>
</dbReference>
<dbReference type="AlphaFoldDB" id="A0A1F7YNT5"/>
<dbReference type="NCBIfam" id="TIGR01146">
    <property type="entry name" value="ATPsyn_F1gamma"/>
    <property type="match status" value="1"/>
</dbReference>